<dbReference type="InterPro" id="IPR007252">
    <property type="entry name" value="Nup84/Nup107"/>
</dbReference>
<evidence type="ECO:0000256" key="7">
    <source>
        <dbReference type="ARBA" id="ARBA00023242"/>
    </source>
</evidence>
<keyword evidence="7" id="KW-0539">Nucleus</keyword>
<dbReference type="AlphaFoldDB" id="K8EQ54"/>
<feature type="region of interest" description="Disordered" evidence="8">
    <location>
        <begin position="300"/>
        <end position="330"/>
    </location>
</feature>
<dbReference type="Gene3D" id="1.20.190.50">
    <property type="match status" value="1"/>
</dbReference>
<feature type="region of interest" description="Disordered" evidence="8">
    <location>
        <begin position="593"/>
        <end position="625"/>
    </location>
</feature>
<keyword evidence="5" id="KW-0811">Translocation</keyword>
<dbReference type="OrthoDB" id="546417at2759"/>
<evidence type="ECO:0000313" key="10">
    <source>
        <dbReference type="Proteomes" id="UP000198341"/>
    </source>
</evidence>
<evidence type="ECO:0000256" key="1">
    <source>
        <dbReference type="ARBA" id="ARBA00004567"/>
    </source>
</evidence>
<protein>
    <recommendedName>
        <fullName evidence="11">Nuclear pore complex protein</fullName>
    </recommendedName>
</protein>
<evidence type="ECO:0000256" key="2">
    <source>
        <dbReference type="ARBA" id="ARBA00022448"/>
    </source>
</evidence>
<dbReference type="GO" id="GO:0000973">
    <property type="term" value="P:post-transcriptional tethering of RNA polymerase II gene DNA at nuclear periphery"/>
    <property type="evidence" value="ECO:0007669"/>
    <property type="project" value="TreeGrafter"/>
</dbReference>
<sequence>MAMYGEEEYEIPEEYHHGEEESEEIQHHHNQMFSPHSSIKRQSLNVVVGPSSSQENALTRPPFGEDGDNDEDEDTTYFAEEYHFGDIFAAVKTRHLLATSAPKRFERVALRASDDLRAEAHRLRQSNAYDKREESKGLIERANELEREAKTWNLVNHLMGDALYEDRNGFEIEKTRTLAANRENGNGYTGDVLLPPMDVRARLFVRDEKRDPVLFRTQRIVAWLEENQATKLRREAFDSSSGRGESANKSTATTSPGALAALDADCGTFKETALAVEQGATQDYEERELSQRLDMDGIVLGGGDSQSNNADRRLASHFSSSTSSSGAKKGALVPIDAQNETKLLKRLWQIVRSGDIEQARELCVKCGQPWRAASLGGASGWSFVPVGENCDKERVRDDARIHAVLRREKPGNKHGSFDEIPLHVQNELDEVDERVVSECLMMSTNNVDGSNSNSSNNCNSALVDRRRLWKWTLHKASRQLLRKLDDNSNTAIYALTPSERERVIYEAAIYASLCGDVDGMMLAAAAESDEFAADVTSGDSYDAISWVLFRSIVDHCVDRKLMRRWDESVVGEFSSEDPKEDGVAFSVGQLIREANDSDDDDDEDKQENDDEYGPPRWPTREVVESCPPTPQAAFDVLGKLLNREGLETHRVIQKDLALGSIDNIIKNVLCDKVFQPDSAADTVEAQRAFQRFAANLVLSLKDVLIAETDKEREELQEHGDFFGSRGLDFNCDKIVGRFVVTLITERRYSLVSLYASQLSAHERAEILSNFYVFHCLLTSPNAKIKRHEEASNWIPLEGEGNRRNIVRMTLDKSRFEEYSHCTARWLNSISQWATRDENNNFVKEARSFACKLLRERALRRTYGAIAQTFVDAEASTSSSFAQIGNDEFFNGELDAMDLIHFEVHPYLLDPETVDFEMDKLDSKNVRELNDWVQYFECCELFKKWRASAKRNFVPPEDEIEDAFDKNSVASANRARRSERDLAVRPFHESEKRECDSVLAAKCVESVLSLLGGDNCAWLKDAFDDEEGDETEEESSSDEFWFRLTTDVYDFFDVEHELLASKADSFNEALKAALGEERIEEDSLAAIEDYSVYCEAKGEETIGIRTFLKLRYLSASTNKKEVKLRTMRALSRVIKALFLDVNQLETSEEEEFGRYDDEDEESREGMDSSAAPSSLSYASRRLCEFVCVPSLIIQAVECEAWCVGEGYD</sequence>
<feature type="compositionally biased region" description="Polar residues" evidence="8">
    <location>
        <begin position="238"/>
        <end position="256"/>
    </location>
</feature>
<dbReference type="EMBL" id="FO082264">
    <property type="protein sequence ID" value="CCO20064.1"/>
    <property type="molecule type" value="Genomic_DNA"/>
</dbReference>
<dbReference type="Proteomes" id="UP000198341">
    <property type="component" value="Chromosome 15"/>
</dbReference>
<evidence type="ECO:0000313" key="9">
    <source>
        <dbReference type="EMBL" id="CCO20064.1"/>
    </source>
</evidence>
<dbReference type="GO" id="GO:0006606">
    <property type="term" value="P:protein import into nucleus"/>
    <property type="evidence" value="ECO:0007669"/>
    <property type="project" value="TreeGrafter"/>
</dbReference>
<dbReference type="PANTHER" id="PTHR13003:SF2">
    <property type="entry name" value="NUCLEAR PORE COMPLEX PROTEIN NUP107"/>
    <property type="match status" value="1"/>
</dbReference>
<feature type="compositionally biased region" description="Basic and acidic residues" evidence="8">
    <location>
        <begin position="13"/>
        <end position="27"/>
    </location>
</feature>
<feature type="compositionally biased region" description="Acidic residues" evidence="8">
    <location>
        <begin position="1"/>
        <end position="12"/>
    </location>
</feature>
<comment type="subcellular location">
    <subcellularLocation>
        <location evidence="1">Nucleus</location>
        <location evidence="1">Nuclear pore complex</location>
    </subcellularLocation>
</comment>
<evidence type="ECO:0000256" key="3">
    <source>
        <dbReference type="ARBA" id="ARBA00022816"/>
    </source>
</evidence>
<evidence type="ECO:0000256" key="5">
    <source>
        <dbReference type="ARBA" id="ARBA00023010"/>
    </source>
</evidence>
<keyword evidence="2" id="KW-0813">Transport</keyword>
<dbReference type="Gene3D" id="1.10.3450.20">
    <property type="match status" value="1"/>
</dbReference>
<accession>K8EQ54</accession>
<keyword evidence="4" id="KW-0653">Protein transport</keyword>
<dbReference type="GeneID" id="19011526"/>
<dbReference type="Pfam" id="PF04121">
    <property type="entry name" value="Nup84_Nup100"/>
    <property type="match status" value="2"/>
</dbReference>
<dbReference type="GO" id="GO:0006406">
    <property type="term" value="P:mRNA export from nucleus"/>
    <property type="evidence" value="ECO:0007669"/>
    <property type="project" value="TreeGrafter"/>
</dbReference>
<dbReference type="STRING" id="41875.K8EQ54"/>
<feature type="compositionally biased region" description="Low complexity" evidence="8">
    <location>
        <begin position="316"/>
        <end position="325"/>
    </location>
</feature>
<proteinExistence type="predicted"/>
<dbReference type="GO" id="GO:0017056">
    <property type="term" value="F:structural constituent of nuclear pore"/>
    <property type="evidence" value="ECO:0007669"/>
    <property type="project" value="InterPro"/>
</dbReference>
<feature type="compositionally biased region" description="Acidic residues" evidence="8">
    <location>
        <begin position="596"/>
        <end position="612"/>
    </location>
</feature>
<dbReference type="RefSeq" id="XP_007508978.1">
    <property type="nucleotide sequence ID" value="XM_007508916.1"/>
</dbReference>
<organism evidence="9 10">
    <name type="scientific">Bathycoccus prasinos</name>
    <dbReference type="NCBI Taxonomy" id="41875"/>
    <lineage>
        <taxon>Eukaryota</taxon>
        <taxon>Viridiplantae</taxon>
        <taxon>Chlorophyta</taxon>
        <taxon>Mamiellophyceae</taxon>
        <taxon>Mamiellales</taxon>
        <taxon>Bathycoccaceae</taxon>
        <taxon>Bathycoccus</taxon>
    </lineage>
</organism>
<dbReference type="KEGG" id="bpg:Bathy15g02310"/>
<feature type="compositionally biased region" description="Polar residues" evidence="8">
    <location>
        <begin position="31"/>
        <end position="57"/>
    </location>
</feature>
<keyword evidence="6" id="KW-0906">Nuclear pore complex</keyword>
<gene>
    <name evidence="9" type="ordered locus">Bathy15g02310</name>
</gene>
<dbReference type="GO" id="GO:0031080">
    <property type="term" value="C:nuclear pore outer ring"/>
    <property type="evidence" value="ECO:0007669"/>
    <property type="project" value="TreeGrafter"/>
</dbReference>
<dbReference type="eggNOG" id="KOG1964">
    <property type="taxonomic scope" value="Eukaryota"/>
</dbReference>
<evidence type="ECO:0000256" key="4">
    <source>
        <dbReference type="ARBA" id="ARBA00022927"/>
    </source>
</evidence>
<evidence type="ECO:0000256" key="8">
    <source>
        <dbReference type="SAM" id="MobiDB-lite"/>
    </source>
</evidence>
<feature type="region of interest" description="Disordered" evidence="8">
    <location>
        <begin position="1"/>
        <end position="73"/>
    </location>
</feature>
<feature type="region of interest" description="Disordered" evidence="8">
    <location>
        <begin position="234"/>
        <end position="256"/>
    </location>
</feature>
<keyword evidence="3" id="KW-0509">mRNA transport</keyword>
<keyword evidence="10" id="KW-1185">Reference proteome</keyword>
<evidence type="ECO:0008006" key="11">
    <source>
        <dbReference type="Google" id="ProtNLM"/>
    </source>
</evidence>
<name>K8EQ54_9CHLO</name>
<feature type="region of interest" description="Disordered" evidence="8">
    <location>
        <begin position="1148"/>
        <end position="1170"/>
    </location>
</feature>
<reference evidence="9 10" key="1">
    <citation type="submission" date="2011-10" db="EMBL/GenBank/DDBJ databases">
        <authorList>
            <person name="Genoscope - CEA"/>
        </authorList>
    </citation>
    <scope>NUCLEOTIDE SEQUENCE [LARGE SCALE GENOMIC DNA]</scope>
    <source>
        <strain evidence="9 10">RCC 1105</strain>
    </source>
</reference>
<dbReference type="PANTHER" id="PTHR13003">
    <property type="entry name" value="NUP107-RELATED"/>
    <property type="match status" value="1"/>
</dbReference>
<feature type="compositionally biased region" description="Acidic residues" evidence="8">
    <location>
        <begin position="1148"/>
        <end position="1161"/>
    </location>
</feature>
<evidence type="ECO:0000256" key="6">
    <source>
        <dbReference type="ARBA" id="ARBA00023132"/>
    </source>
</evidence>